<evidence type="ECO:0000256" key="6">
    <source>
        <dbReference type="ARBA" id="ARBA00022837"/>
    </source>
</evidence>
<dbReference type="InterPro" id="IPR000209">
    <property type="entry name" value="Peptidase_S8/S53_dom"/>
</dbReference>
<feature type="active site" description="Charge relay system" evidence="7 8">
    <location>
        <position position="115"/>
    </location>
</feature>
<name>B0TNW5_SHEHH</name>
<comment type="similarity">
    <text evidence="1">Belongs to the peptidase S8 family. Furin subfamily.</text>
</comment>
<dbReference type="KEGG" id="shl:Shal_0292"/>
<keyword evidence="5 8" id="KW-0720">Serine protease</keyword>
<evidence type="ECO:0000256" key="4">
    <source>
        <dbReference type="ARBA" id="ARBA00022801"/>
    </source>
</evidence>
<dbReference type="InterPro" id="IPR034182">
    <property type="entry name" value="Kexin/furin"/>
</dbReference>
<protein>
    <submittedName>
        <fullName evidence="11">Proprotein convertase P</fullName>
    </submittedName>
</protein>
<dbReference type="PRINTS" id="PR00723">
    <property type="entry name" value="SUBTILISIN"/>
</dbReference>
<keyword evidence="2 8" id="KW-0645">Protease</keyword>
<dbReference type="SUPFAM" id="SSF52743">
    <property type="entry name" value="Subtilisin-like"/>
    <property type="match status" value="1"/>
</dbReference>
<dbReference type="Proteomes" id="UP000001317">
    <property type="component" value="Chromosome"/>
</dbReference>
<dbReference type="InterPro" id="IPR008979">
    <property type="entry name" value="Galactose-bd-like_sf"/>
</dbReference>
<keyword evidence="6" id="KW-0106">Calcium</keyword>
<feature type="active site" description="Charge relay system" evidence="7 8">
    <location>
        <position position="81"/>
    </location>
</feature>
<feature type="active site" description="Charge relay system" evidence="7 8">
    <location>
        <position position="346"/>
    </location>
</feature>
<dbReference type="InterPro" id="IPR023827">
    <property type="entry name" value="Peptidase_S8_Asp-AS"/>
</dbReference>
<evidence type="ECO:0000256" key="1">
    <source>
        <dbReference type="ARBA" id="ARBA00005325"/>
    </source>
</evidence>
<dbReference type="InterPro" id="IPR015500">
    <property type="entry name" value="Peptidase_S8_subtilisin-rel"/>
</dbReference>
<dbReference type="GO" id="GO:0004252">
    <property type="term" value="F:serine-type endopeptidase activity"/>
    <property type="evidence" value="ECO:0007669"/>
    <property type="project" value="UniProtKB-UniRule"/>
</dbReference>
<dbReference type="PROSITE" id="PS00138">
    <property type="entry name" value="SUBTILASE_SER"/>
    <property type="match status" value="1"/>
</dbReference>
<dbReference type="Pfam" id="PF01483">
    <property type="entry name" value="P_proprotein"/>
    <property type="match status" value="1"/>
</dbReference>
<dbReference type="AlphaFoldDB" id="B0TNW5"/>
<evidence type="ECO:0000256" key="5">
    <source>
        <dbReference type="ARBA" id="ARBA00022825"/>
    </source>
</evidence>
<dbReference type="eggNOG" id="COG4935">
    <property type="taxonomic scope" value="Bacteria"/>
</dbReference>
<dbReference type="PROSITE" id="PS51892">
    <property type="entry name" value="SUBTILASE"/>
    <property type="match status" value="1"/>
</dbReference>
<dbReference type="InterPro" id="IPR036852">
    <property type="entry name" value="Peptidase_S8/S53_dom_sf"/>
</dbReference>
<dbReference type="InterPro" id="IPR023828">
    <property type="entry name" value="Peptidase_S8_Ser-AS"/>
</dbReference>
<dbReference type="GO" id="GO:0016020">
    <property type="term" value="C:membrane"/>
    <property type="evidence" value="ECO:0007669"/>
    <property type="project" value="TreeGrafter"/>
</dbReference>
<dbReference type="SUPFAM" id="SSF49785">
    <property type="entry name" value="Galactose-binding domain-like"/>
    <property type="match status" value="1"/>
</dbReference>
<dbReference type="MEROPS" id="S08.125"/>
<organism evidence="11 12">
    <name type="scientific">Shewanella halifaxensis (strain HAW-EB4)</name>
    <dbReference type="NCBI Taxonomy" id="458817"/>
    <lineage>
        <taxon>Bacteria</taxon>
        <taxon>Pseudomonadati</taxon>
        <taxon>Pseudomonadota</taxon>
        <taxon>Gammaproteobacteria</taxon>
        <taxon>Alteromonadales</taxon>
        <taxon>Shewanellaceae</taxon>
        <taxon>Shewanella</taxon>
    </lineage>
</organism>
<dbReference type="GO" id="GO:0012505">
    <property type="term" value="C:endomembrane system"/>
    <property type="evidence" value="ECO:0007669"/>
    <property type="project" value="UniProtKB-ARBA"/>
</dbReference>
<evidence type="ECO:0000256" key="9">
    <source>
        <dbReference type="SAM" id="SignalP"/>
    </source>
</evidence>
<dbReference type="GO" id="GO:0005737">
    <property type="term" value="C:cytoplasm"/>
    <property type="evidence" value="ECO:0007669"/>
    <property type="project" value="UniProtKB-ARBA"/>
</dbReference>
<keyword evidence="12" id="KW-1185">Reference proteome</keyword>
<dbReference type="GO" id="GO:0016485">
    <property type="term" value="P:protein processing"/>
    <property type="evidence" value="ECO:0007669"/>
    <property type="project" value="TreeGrafter"/>
</dbReference>
<dbReference type="InterPro" id="IPR022398">
    <property type="entry name" value="Peptidase_S8_His-AS"/>
</dbReference>
<dbReference type="eggNOG" id="COG1404">
    <property type="taxonomic scope" value="Bacteria"/>
</dbReference>
<feature type="signal peptide" evidence="9">
    <location>
        <begin position="1"/>
        <end position="28"/>
    </location>
</feature>
<evidence type="ECO:0000259" key="10">
    <source>
        <dbReference type="PROSITE" id="PS51829"/>
    </source>
</evidence>
<accession>B0TNW5</accession>
<proteinExistence type="inferred from homology"/>
<keyword evidence="3 9" id="KW-0732">Signal</keyword>
<feature type="chain" id="PRO_5002753534" evidence="9">
    <location>
        <begin position="29"/>
        <end position="601"/>
    </location>
</feature>
<dbReference type="PROSITE" id="PS00137">
    <property type="entry name" value="SUBTILASE_HIS"/>
    <property type="match status" value="1"/>
</dbReference>
<dbReference type="HOGENOM" id="CLU_019254_0_0_6"/>
<evidence type="ECO:0000313" key="12">
    <source>
        <dbReference type="Proteomes" id="UP000001317"/>
    </source>
</evidence>
<evidence type="ECO:0000313" key="11">
    <source>
        <dbReference type="EMBL" id="ABZ74868.1"/>
    </source>
</evidence>
<dbReference type="PROSITE" id="PS00136">
    <property type="entry name" value="SUBTILASE_ASP"/>
    <property type="match status" value="1"/>
</dbReference>
<evidence type="ECO:0000256" key="7">
    <source>
        <dbReference type="PIRSR" id="PIRSR615500-1"/>
    </source>
</evidence>
<dbReference type="CDD" id="cd04059">
    <property type="entry name" value="Peptidases_S8_Protein_convertases_Kexins_Furin-like"/>
    <property type="match status" value="1"/>
</dbReference>
<dbReference type="PROSITE" id="PS51829">
    <property type="entry name" value="P_HOMO_B"/>
    <property type="match status" value="1"/>
</dbReference>
<feature type="domain" description="P/Homo B" evidence="10">
    <location>
        <begin position="449"/>
        <end position="601"/>
    </location>
</feature>
<reference evidence="11" key="1">
    <citation type="submission" date="2008-01" db="EMBL/GenBank/DDBJ databases">
        <title>Complete sequence of Shewanella halifaxensis HAW-EB4.</title>
        <authorList>
            <consortium name="US DOE Joint Genome Institute"/>
            <person name="Copeland A."/>
            <person name="Lucas S."/>
            <person name="Lapidus A."/>
            <person name="Glavina del Rio T."/>
            <person name="Dalin E."/>
            <person name="Tice H."/>
            <person name="Bruce D."/>
            <person name="Goodwin L."/>
            <person name="Pitluck S."/>
            <person name="Sims D."/>
            <person name="Brettin T."/>
            <person name="Detter J.C."/>
            <person name="Han C."/>
            <person name="Kuske C.R."/>
            <person name="Schmutz J."/>
            <person name="Larimer F."/>
            <person name="Land M."/>
            <person name="Hauser L."/>
            <person name="Kyrpides N."/>
            <person name="Kim E."/>
            <person name="Zhao J.-S."/>
            <person name="Richardson P."/>
        </authorList>
    </citation>
    <scope>NUCLEOTIDE SEQUENCE [LARGE SCALE GENOMIC DNA]</scope>
    <source>
        <strain evidence="11">HAW-EB4</strain>
    </source>
</reference>
<dbReference type="PANTHER" id="PTHR42884">
    <property type="entry name" value="PROPROTEIN CONVERTASE SUBTILISIN/KEXIN-RELATED"/>
    <property type="match status" value="1"/>
</dbReference>
<dbReference type="PANTHER" id="PTHR42884:SF14">
    <property type="entry name" value="NEUROENDOCRINE CONVERTASE 1"/>
    <property type="match status" value="1"/>
</dbReference>
<evidence type="ECO:0000256" key="3">
    <source>
        <dbReference type="ARBA" id="ARBA00022729"/>
    </source>
</evidence>
<gene>
    <name evidence="11" type="ordered locus">Shal_0292</name>
</gene>
<sequence>MKGNNMTLKLSKCSLALLPLMLSTVSYAGESDPLYKHQWHLKNTGQAAFSENGGKAGNDLKTKQAHKKGALGQGVQISVVDTGLQIDHIDLADNVVPGSMDLITGSDYPEDTHGHGTAVGGIIAAVGFNGEGVRGIAPKAGINGFNFLFEQSMNSWLLSHGYGEGTENTELFNQSYGSQALFIPQFDLENDPQLAIENAVMEDVASNSNNGRGAAFVSSAGNSYNYYGYAGYYFLPADYFDVEASNHGLPMQNSNMTNSKATHWSTTVSAINANGERSSYSTVGANVFMAATGGEYGSETPAMVTTDLMGCDSGFNDSTGLGKNGLHGGTADDPNCNYTSVMNGTSSAAPSMVGAIAAVMSANPQLTTRDAKHVLALTAKKTDPNNKGVTLTFTDINGNLVEYPAIDGWQKNDAGFDYHLFYGLGRPNVSKAVQLVRHESEDDLEDIKLPPQLVSQWHAKAVNVEVPDVDPNGGTASLEIDLDDFVIEGVEVLVTIDHPRVTDLAIELISPEGTRSVLMTPRNGMYGQAFGGDAYVNKLLSSTHFYGEEAEGDWTLKVVDTGGEGDGEFIWYPVENVTQANNVSPGIIQNWSVRFIGHEED</sequence>
<dbReference type="EMBL" id="CP000931">
    <property type="protein sequence ID" value="ABZ74868.1"/>
    <property type="molecule type" value="Genomic_DNA"/>
</dbReference>
<dbReference type="Gene3D" id="3.40.50.200">
    <property type="entry name" value="Peptidase S8/S53 domain"/>
    <property type="match status" value="1"/>
</dbReference>
<dbReference type="STRING" id="458817.Shal_0292"/>
<dbReference type="InterPro" id="IPR002884">
    <property type="entry name" value="P_dom"/>
</dbReference>
<dbReference type="Gene3D" id="2.60.120.260">
    <property type="entry name" value="Galactose-binding domain-like"/>
    <property type="match status" value="1"/>
</dbReference>
<keyword evidence="4 8" id="KW-0378">Hydrolase</keyword>
<evidence type="ECO:0000256" key="2">
    <source>
        <dbReference type="ARBA" id="ARBA00022670"/>
    </source>
</evidence>
<evidence type="ECO:0000256" key="8">
    <source>
        <dbReference type="PROSITE-ProRule" id="PRU01240"/>
    </source>
</evidence>
<dbReference type="Pfam" id="PF00082">
    <property type="entry name" value="Peptidase_S8"/>
    <property type="match status" value="1"/>
</dbReference>